<dbReference type="eggNOG" id="COG3618">
    <property type="taxonomic scope" value="Bacteria"/>
</dbReference>
<gene>
    <name evidence="3" type="ORF">RS694_15370</name>
</gene>
<dbReference type="KEGG" id="rsb:RS694_15370"/>
<dbReference type="InterPro" id="IPR032466">
    <property type="entry name" value="Metal_Hydrolase"/>
</dbReference>
<keyword evidence="3" id="KW-0378">Hydrolase</keyword>
<dbReference type="EMBL" id="CP019239">
    <property type="protein sequence ID" value="APW43778.1"/>
    <property type="molecule type" value="Genomic_DNA"/>
</dbReference>
<dbReference type="AlphaFoldDB" id="A0A1P8KCX2"/>
<keyword evidence="4" id="KW-1185">Reference proteome</keyword>
<dbReference type="InterPro" id="IPR006680">
    <property type="entry name" value="Amidohydro-rel"/>
</dbReference>
<protein>
    <submittedName>
        <fullName evidence="3">Amidohydrolase</fullName>
    </submittedName>
</protein>
<sequence>MLIDAHQHFWRLADRAGHWPPPALAPIHRDFLPVDLAPLLAQTGVAGTVLVQSLPTMADTRQLLQLAAQHSVVKGVVGWVDLLAPDAPSQITELARHRQLKGLRPMLQDLPDTRWIAQAALAPAIHAMQAHGLVLDALVLPQHLGALLEFAQRFADLPIVIDHAAKPEIARGLLDPWRQDMAALAALPHVHCKLSGLLTEAGVHTHPPALKPYVDHLFATFGPERLIWGSDWPVLNLATQYPDWLAMAQTLCQAQPGMDETHMASIFGGNARRFYRLDDTPH</sequence>
<reference evidence="3 4" key="1">
    <citation type="submission" date="2017-01" db="EMBL/GenBank/DDBJ databases">
        <authorList>
            <person name="Mah S.A."/>
            <person name="Swanson W.J."/>
            <person name="Moy G.W."/>
            <person name="Vacquier V.D."/>
        </authorList>
    </citation>
    <scope>NUCLEOTIDE SEQUENCE [LARGE SCALE GENOMIC DNA]</scope>
    <source>
        <strain evidence="3 4">DSM 22694</strain>
    </source>
</reference>
<dbReference type="InterPro" id="IPR052350">
    <property type="entry name" value="Metallo-dep_Lactonases"/>
</dbReference>
<evidence type="ECO:0000256" key="1">
    <source>
        <dbReference type="ARBA" id="ARBA00038310"/>
    </source>
</evidence>
<dbReference type="STRING" id="1484693.RS694_15370"/>
<evidence type="ECO:0000313" key="4">
    <source>
        <dbReference type="Proteomes" id="UP000186110"/>
    </source>
</evidence>
<dbReference type="GO" id="GO:0016787">
    <property type="term" value="F:hydrolase activity"/>
    <property type="evidence" value="ECO:0007669"/>
    <property type="project" value="UniProtKB-KW"/>
</dbReference>
<dbReference type="PANTHER" id="PTHR43569">
    <property type="entry name" value="AMIDOHYDROLASE"/>
    <property type="match status" value="1"/>
</dbReference>
<dbReference type="Pfam" id="PF04909">
    <property type="entry name" value="Amidohydro_2"/>
    <property type="match status" value="1"/>
</dbReference>
<feature type="domain" description="Amidohydrolase-related" evidence="2">
    <location>
        <begin position="3"/>
        <end position="277"/>
    </location>
</feature>
<name>A0A1P8KCX2_9BURK</name>
<dbReference type="Proteomes" id="UP000186110">
    <property type="component" value="Chromosome"/>
</dbReference>
<dbReference type="PANTHER" id="PTHR43569:SF2">
    <property type="entry name" value="AMIDOHYDROLASE-RELATED DOMAIN-CONTAINING PROTEIN"/>
    <property type="match status" value="1"/>
</dbReference>
<dbReference type="RefSeq" id="WP_029707100.1">
    <property type="nucleotide sequence ID" value="NZ_CP019239.1"/>
</dbReference>
<comment type="similarity">
    <text evidence="1">Belongs to the metallo-dependent hydrolases superfamily.</text>
</comment>
<evidence type="ECO:0000313" key="3">
    <source>
        <dbReference type="EMBL" id="APW43778.1"/>
    </source>
</evidence>
<dbReference type="SUPFAM" id="SSF51556">
    <property type="entry name" value="Metallo-dependent hydrolases"/>
    <property type="match status" value="1"/>
</dbReference>
<evidence type="ECO:0000259" key="2">
    <source>
        <dbReference type="Pfam" id="PF04909"/>
    </source>
</evidence>
<organism evidence="3 4">
    <name type="scientific">Rhodoferax saidenbachensis</name>
    <dbReference type="NCBI Taxonomy" id="1484693"/>
    <lineage>
        <taxon>Bacteria</taxon>
        <taxon>Pseudomonadati</taxon>
        <taxon>Pseudomonadota</taxon>
        <taxon>Betaproteobacteria</taxon>
        <taxon>Burkholderiales</taxon>
        <taxon>Comamonadaceae</taxon>
        <taxon>Rhodoferax</taxon>
    </lineage>
</organism>
<proteinExistence type="inferred from homology"/>
<accession>A0A1P8KCX2</accession>
<dbReference type="Gene3D" id="3.20.20.140">
    <property type="entry name" value="Metal-dependent hydrolases"/>
    <property type="match status" value="1"/>
</dbReference>